<proteinExistence type="predicted"/>
<evidence type="ECO:0000313" key="1">
    <source>
        <dbReference type="EMBL" id="EPS34288.1"/>
    </source>
</evidence>
<organism evidence="1 2">
    <name type="scientific">Penicillium oxalicum (strain 114-2 / CGMCC 5302)</name>
    <name type="common">Penicillium decumbens</name>
    <dbReference type="NCBI Taxonomy" id="933388"/>
    <lineage>
        <taxon>Eukaryota</taxon>
        <taxon>Fungi</taxon>
        <taxon>Dikarya</taxon>
        <taxon>Ascomycota</taxon>
        <taxon>Pezizomycotina</taxon>
        <taxon>Eurotiomycetes</taxon>
        <taxon>Eurotiomycetidae</taxon>
        <taxon>Eurotiales</taxon>
        <taxon>Aspergillaceae</taxon>
        <taxon>Penicillium</taxon>
    </lineage>
</organism>
<gene>
    <name evidence="1" type="ORF">PDE_09252</name>
</gene>
<accession>S8B607</accession>
<dbReference type="AlphaFoldDB" id="S8B607"/>
<dbReference type="EMBL" id="KB644415">
    <property type="protein sequence ID" value="EPS34288.1"/>
    <property type="molecule type" value="Genomic_DNA"/>
</dbReference>
<keyword evidence="2" id="KW-1185">Reference proteome</keyword>
<protein>
    <submittedName>
        <fullName evidence="1">Uncharacterized protein</fullName>
    </submittedName>
</protein>
<sequence length="56" mass="6213">MVNPNACLLALRTHGSTAELDVRNVEDSDWLVIVVDSPPNKTRRHYSAVDQIPNPS</sequence>
<dbReference type="Proteomes" id="UP000019376">
    <property type="component" value="Unassembled WGS sequence"/>
</dbReference>
<dbReference type="HOGENOM" id="CLU_3014908_0_0_1"/>
<reference evidence="1 2" key="1">
    <citation type="journal article" date="2013" name="PLoS ONE">
        <title>Genomic and secretomic analyses reveal unique features of the lignocellulolytic enzyme system of Penicillium decumbens.</title>
        <authorList>
            <person name="Liu G."/>
            <person name="Zhang L."/>
            <person name="Wei X."/>
            <person name="Zou G."/>
            <person name="Qin Y."/>
            <person name="Ma L."/>
            <person name="Li J."/>
            <person name="Zheng H."/>
            <person name="Wang S."/>
            <person name="Wang C."/>
            <person name="Xun L."/>
            <person name="Zhao G.-P."/>
            <person name="Zhou Z."/>
            <person name="Qu Y."/>
        </authorList>
    </citation>
    <scope>NUCLEOTIDE SEQUENCE [LARGE SCALE GENOMIC DNA]</scope>
    <source>
        <strain evidence="2">114-2 / CGMCC 5302</strain>
    </source>
</reference>
<evidence type="ECO:0000313" key="2">
    <source>
        <dbReference type="Proteomes" id="UP000019376"/>
    </source>
</evidence>
<name>S8B607_PENO1</name>